<dbReference type="EMBL" id="SNWM01000001">
    <property type="protein sequence ID" value="TDO24465.1"/>
    <property type="molecule type" value="Genomic_DNA"/>
</dbReference>
<feature type="repeat" description="ANK" evidence="3">
    <location>
        <begin position="191"/>
        <end position="219"/>
    </location>
</feature>
<evidence type="ECO:0000256" key="2">
    <source>
        <dbReference type="ARBA" id="ARBA00023043"/>
    </source>
</evidence>
<gene>
    <name evidence="5" type="ORF">CLV32_0754</name>
</gene>
<evidence type="ECO:0000313" key="6">
    <source>
        <dbReference type="Proteomes" id="UP000295499"/>
    </source>
</evidence>
<feature type="repeat" description="ANK" evidence="3">
    <location>
        <begin position="89"/>
        <end position="121"/>
    </location>
</feature>
<dbReference type="PANTHER" id="PTHR24198:SF165">
    <property type="entry name" value="ANKYRIN REPEAT-CONTAINING PROTEIN-RELATED"/>
    <property type="match status" value="1"/>
</dbReference>
<dbReference type="SUPFAM" id="SSF48403">
    <property type="entry name" value="Ankyrin repeat"/>
    <property type="match status" value="2"/>
</dbReference>
<reference evidence="5 6" key="1">
    <citation type="submission" date="2019-03" db="EMBL/GenBank/DDBJ databases">
        <title>Genomic Encyclopedia of Archaeal and Bacterial Type Strains, Phase II (KMG-II): from individual species to whole genera.</title>
        <authorList>
            <person name="Goeker M."/>
        </authorList>
    </citation>
    <scope>NUCLEOTIDE SEQUENCE [LARGE SCALE GENOMIC DNA]</scope>
    <source>
        <strain evidence="5 6">DSM 19034</strain>
    </source>
</reference>
<feature type="chain" id="PRO_5020622133" evidence="4">
    <location>
        <begin position="19"/>
        <end position="490"/>
    </location>
</feature>
<dbReference type="OrthoDB" id="2575953at2"/>
<accession>A0A4R6IRF7</accession>
<dbReference type="PROSITE" id="PS50088">
    <property type="entry name" value="ANK_REPEAT"/>
    <property type="match status" value="7"/>
</dbReference>
<dbReference type="InterPro" id="IPR036770">
    <property type="entry name" value="Ankyrin_rpt-contain_sf"/>
</dbReference>
<keyword evidence="1" id="KW-0677">Repeat</keyword>
<dbReference type="RefSeq" id="WP_133552472.1">
    <property type="nucleotide sequence ID" value="NZ_SNWM01000001.1"/>
</dbReference>
<dbReference type="Pfam" id="PF13637">
    <property type="entry name" value="Ank_4"/>
    <property type="match status" value="1"/>
</dbReference>
<evidence type="ECO:0000256" key="1">
    <source>
        <dbReference type="ARBA" id="ARBA00022737"/>
    </source>
</evidence>
<dbReference type="Gene3D" id="1.25.40.20">
    <property type="entry name" value="Ankyrin repeat-containing domain"/>
    <property type="match status" value="3"/>
</dbReference>
<organism evidence="5 6">
    <name type="scientific">Pedobacter duraquae</name>
    <dbReference type="NCBI Taxonomy" id="425511"/>
    <lineage>
        <taxon>Bacteria</taxon>
        <taxon>Pseudomonadati</taxon>
        <taxon>Bacteroidota</taxon>
        <taxon>Sphingobacteriia</taxon>
        <taxon>Sphingobacteriales</taxon>
        <taxon>Sphingobacteriaceae</taxon>
        <taxon>Pedobacter</taxon>
    </lineage>
</organism>
<feature type="repeat" description="ANK" evidence="3">
    <location>
        <begin position="257"/>
        <end position="290"/>
    </location>
</feature>
<dbReference type="Pfam" id="PF12796">
    <property type="entry name" value="Ank_2"/>
    <property type="match status" value="3"/>
</dbReference>
<protein>
    <submittedName>
        <fullName evidence="5">Ankyrin repeat protein</fullName>
    </submittedName>
</protein>
<feature type="repeat" description="ANK" evidence="3">
    <location>
        <begin position="325"/>
        <end position="357"/>
    </location>
</feature>
<feature type="signal peptide" evidence="4">
    <location>
        <begin position="1"/>
        <end position="18"/>
    </location>
</feature>
<dbReference type="PANTHER" id="PTHR24198">
    <property type="entry name" value="ANKYRIN REPEAT AND PROTEIN KINASE DOMAIN-CONTAINING PROTEIN"/>
    <property type="match status" value="1"/>
</dbReference>
<feature type="repeat" description="ANK" evidence="3">
    <location>
        <begin position="291"/>
        <end position="324"/>
    </location>
</feature>
<evidence type="ECO:0000256" key="4">
    <source>
        <dbReference type="SAM" id="SignalP"/>
    </source>
</evidence>
<keyword evidence="4" id="KW-0732">Signal</keyword>
<dbReference type="PROSITE" id="PS50297">
    <property type="entry name" value="ANK_REP_REGION"/>
    <property type="match status" value="4"/>
</dbReference>
<dbReference type="InterPro" id="IPR002110">
    <property type="entry name" value="Ankyrin_rpt"/>
</dbReference>
<sequence length="490" mass="52613">MKKLFIAAFVLCAFGAQAQKNALLDQSFWKNQPNVAAVQAEIAKGANPAETTSNMFDPVVYAINSQAPTESIKFLLDQKGNDANKITHDSRTYIFWAAMRGNTDVMEYLISKGAKTNIMDSHGATPLTFAAGSQANTKVYDILIKNGVNVKKDVNSDGANALMLSVANDKDFALMNYFVSKGLDINAVDANGNTAFAYATRTGNIELLKALVQKGVKYNDNAFLLAAQGARGAAGGSLETFQYLESLNLKPTVIGKNGENVLHAIARRPKQAELINHFIAKGVDVNKADNDGNTPFMLAAASNTDPVVIELLGTKIKDINIANKKGLTALAMAVRSNSPEVVSLLIAKGANVNAVDAAGDNLGYYVIQSYSPQRAEAFEAKVKILQDKGLDMAAPQKNGNTVYHLAVAKDDMALIKRVGSFNADINGKNKEGMTALHKAALIAHDDTVLKYLIASGAKKDVLTDLKESPFDLASENEYLTKKNVSVNFLK</sequence>
<proteinExistence type="predicted"/>
<comment type="caution">
    <text evidence="5">The sequence shown here is derived from an EMBL/GenBank/DDBJ whole genome shotgun (WGS) entry which is preliminary data.</text>
</comment>
<dbReference type="AlphaFoldDB" id="A0A4R6IRF7"/>
<evidence type="ECO:0000256" key="3">
    <source>
        <dbReference type="PROSITE-ProRule" id="PRU00023"/>
    </source>
</evidence>
<evidence type="ECO:0000313" key="5">
    <source>
        <dbReference type="EMBL" id="TDO24465.1"/>
    </source>
</evidence>
<feature type="repeat" description="ANK" evidence="3">
    <location>
        <begin position="398"/>
        <end position="430"/>
    </location>
</feature>
<name>A0A4R6IRF7_9SPHI</name>
<dbReference type="Proteomes" id="UP000295499">
    <property type="component" value="Unassembled WGS sequence"/>
</dbReference>
<feature type="repeat" description="ANK" evidence="3">
    <location>
        <begin position="431"/>
        <end position="464"/>
    </location>
</feature>
<keyword evidence="6" id="KW-1185">Reference proteome</keyword>
<dbReference type="SMART" id="SM00248">
    <property type="entry name" value="ANK"/>
    <property type="match status" value="10"/>
</dbReference>
<keyword evidence="2 3" id="KW-0040">ANK repeat</keyword>